<sequence length="164" mass="18428">MQMLIGSSLRSAPKLSALSIHKTLAAPCRRCWFLLGVLPRQIHAPIGCPPYKWASVWVFVLSGECLGPHHHHHQQRVWRCRYTEYSTIRISPWNVVIDEVHTDRAVHRSRKEGISKCRSNGWDPSQAGALRCRHLGGLVIVSLQLPAGGFDLGVQWGYTSVFAV</sequence>
<comment type="caution">
    <text evidence="1">The sequence shown here is derived from an EMBL/GenBank/DDBJ whole genome shotgun (WGS) entry which is preliminary data.</text>
</comment>
<organism evidence="1 2">
    <name type="scientific">Cercophora scortea</name>
    <dbReference type="NCBI Taxonomy" id="314031"/>
    <lineage>
        <taxon>Eukaryota</taxon>
        <taxon>Fungi</taxon>
        <taxon>Dikarya</taxon>
        <taxon>Ascomycota</taxon>
        <taxon>Pezizomycotina</taxon>
        <taxon>Sordariomycetes</taxon>
        <taxon>Sordariomycetidae</taxon>
        <taxon>Sordariales</taxon>
        <taxon>Lasiosphaeriaceae</taxon>
        <taxon>Cercophora</taxon>
    </lineage>
</organism>
<keyword evidence="2" id="KW-1185">Reference proteome</keyword>
<dbReference type="Proteomes" id="UP001286456">
    <property type="component" value="Unassembled WGS sequence"/>
</dbReference>
<protein>
    <submittedName>
        <fullName evidence="1">Uncharacterized protein</fullName>
    </submittedName>
</protein>
<reference evidence="1" key="2">
    <citation type="submission" date="2023-06" db="EMBL/GenBank/DDBJ databases">
        <authorList>
            <consortium name="Lawrence Berkeley National Laboratory"/>
            <person name="Haridas S."/>
            <person name="Hensen N."/>
            <person name="Bonometti L."/>
            <person name="Westerberg I."/>
            <person name="Brannstrom I.O."/>
            <person name="Guillou S."/>
            <person name="Cros-Aarteil S."/>
            <person name="Calhoun S."/>
            <person name="Kuo A."/>
            <person name="Mondo S."/>
            <person name="Pangilinan J."/>
            <person name="Riley R."/>
            <person name="Labutti K."/>
            <person name="Andreopoulos B."/>
            <person name="Lipzen A."/>
            <person name="Chen C."/>
            <person name="Yanf M."/>
            <person name="Daum C."/>
            <person name="Ng V."/>
            <person name="Clum A."/>
            <person name="Steindorff A."/>
            <person name="Ohm R."/>
            <person name="Martin F."/>
            <person name="Silar P."/>
            <person name="Natvig D."/>
            <person name="Lalanne C."/>
            <person name="Gautier V."/>
            <person name="Ament-Velasquez S.L."/>
            <person name="Kruys A."/>
            <person name="Hutchinson M.I."/>
            <person name="Powell A.J."/>
            <person name="Barry K."/>
            <person name="Miller A.N."/>
            <person name="Grigoriev I.V."/>
            <person name="Debuchy R."/>
            <person name="Gladieux P."/>
            <person name="Thoren M.H."/>
            <person name="Johannesson H."/>
        </authorList>
    </citation>
    <scope>NUCLEOTIDE SEQUENCE</scope>
    <source>
        <strain evidence="1">SMH4131-1</strain>
    </source>
</reference>
<accession>A0AAE0IWP4</accession>
<gene>
    <name evidence="1" type="ORF">B0T19DRAFT_106426</name>
</gene>
<name>A0AAE0IWP4_9PEZI</name>
<evidence type="ECO:0000313" key="1">
    <source>
        <dbReference type="EMBL" id="KAK3332549.1"/>
    </source>
</evidence>
<dbReference type="AlphaFoldDB" id="A0AAE0IWP4"/>
<reference evidence="1" key="1">
    <citation type="journal article" date="2023" name="Mol. Phylogenet. Evol.">
        <title>Genome-scale phylogeny and comparative genomics of the fungal order Sordariales.</title>
        <authorList>
            <person name="Hensen N."/>
            <person name="Bonometti L."/>
            <person name="Westerberg I."/>
            <person name="Brannstrom I.O."/>
            <person name="Guillou S."/>
            <person name="Cros-Aarteil S."/>
            <person name="Calhoun S."/>
            <person name="Haridas S."/>
            <person name="Kuo A."/>
            <person name="Mondo S."/>
            <person name="Pangilinan J."/>
            <person name="Riley R."/>
            <person name="LaButti K."/>
            <person name="Andreopoulos B."/>
            <person name="Lipzen A."/>
            <person name="Chen C."/>
            <person name="Yan M."/>
            <person name="Daum C."/>
            <person name="Ng V."/>
            <person name="Clum A."/>
            <person name="Steindorff A."/>
            <person name="Ohm R.A."/>
            <person name="Martin F."/>
            <person name="Silar P."/>
            <person name="Natvig D.O."/>
            <person name="Lalanne C."/>
            <person name="Gautier V."/>
            <person name="Ament-Velasquez S.L."/>
            <person name="Kruys A."/>
            <person name="Hutchinson M.I."/>
            <person name="Powell A.J."/>
            <person name="Barry K."/>
            <person name="Miller A.N."/>
            <person name="Grigoriev I.V."/>
            <person name="Debuchy R."/>
            <person name="Gladieux P."/>
            <person name="Hiltunen Thoren M."/>
            <person name="Johannesson H."/>
        </authorList>
    </citation>
    <scope>NUCLEOTIDE SEQUENCE</scope>
    <source>
        <strain evidence="1">SMH4131-1</strain>
    </source>
</reference>
<proteinExistence type="predicted"/>
<evidence type="ECO:0000313" key="2">
    <source>
        <dbReference type="Proteomes" id="UP001286456"/>
    </source>
</evidence>
<dbReference type="EMBL" id="JAUEPO010000002">
    <property type="protein sequence ID" value="KAK3332549.1"/>
    <property type="molecule type" value="Genomic_DNA"/>
</dbReference>